<dbReference type="EMBL" id="CP009921">
    <property type="protein sequence ID" value="AJI25575.1"/>
    <property type="molecule type" value="Genomic_DNA"/>
</dbReference>
<gene>
    <name evidence="1" type="ORF">BG04_5877</name>
</gene>
<sequence>MRDFIKLVVAAFLSTIFLSTAYGIINLTPKSEQEPNIYYFGFTDTFVFTFIYTFPVYIVVGIIFSYLIDMMANKMQTTKVYVSKLAMYSLVGVIPALAFYFLFTGIKLDYRLLFYFFALGIFASNIFYHVLLLINRILNKQKT</sequence>
<geneLocation type="plasmid" evidence="1 2">
    <name>pBMV_2</name>
</geneLocation>
<dbReference type="AlphaFoldDB" id="A0A0B6AL12"/>
<evidence type="ECO:0000313" key="1">
    <source>
        <dbReference type="EMBL" id="AJI25575.1"/>
    </source>
</evidence>
<organism evidence="1 2">
    <name type="scientific">Priestia megaterium (strain ATCC 14581 / DSM 32 / CCUG 1817 / JCM 2506 / NBRC 15308 / NCIMB 9376 / NCTC 10342 / NRRL B-14308 / VKM B-512 / Ford 19)</name>
    <name type="common">Bacillus megaterium</name>
    <dbReference type="NCBI Taxonomy" id="1348623"/>
    <lineage>
        <taxon>Bacteria</taxon>
        <taxon>Bacillati</taxon>
        <taxon>Bacillota</taxon>
        <taxon>Bacilli</taxon>
        <taxon>Bacillales</taxon>
        <taxon>Bacillaceae</taxon>
        <taxon>Priestia</taxon>
    </lineage>
</organism>
<proteinExistence type="predicted"/>
<accession>A0A0B6AL12</accession>
<dbReference type="RefSeq" id="WP_034655688.1">
    <property type="nucleotide sequence ID" value="NZ_BCVB01000018.1"/>
</dbReference>
<dbReference type="KEGG" id="bmeg:BG04_5877"/>
<name>A0A0B6AL12_PRIM2</name>
<reference evidence="1 2" key="1">
    <citation type="journal article" date="2015" name="Genome Announc.">
        <title>Complete genome sequences for 35 biothreat assay-relevant bacillus species.</title>
        <authorList>
            <person name="Johnson S.L."/>
            <person name="Daligault H.E."/>
            <person name="Davenport K.W."/>
            <person name="Jaissle J."/>
            <person name="Frey K.G."/>
            <person name="Ladner J.T."/>
            <person name="Broomall S.M."/>
            <person name="Bishop-Lilly K.A."/>
            <person name="Bruce D.C."/>
            <person name="Gibbons H.S."/>
            <person name="Coyne S.R."/>
            <person name="Lo C.C."/>
            <person name="Meincke L."/>
            <person name="Munk A.C."/>
            <person name="Koroleva G.I."/>
            <person name="Rosenzweig C.N."/>
            <person name="Palacios G.F."/>
            <person name="Redden C.L."/>
            <person name="Minogue T.D."/>
            <person name="Chain P.S."/>
        </authorList>
    </citation>
    <scope>NUCLEOTIDE SEQUENCE [LARGE SCALE GENOMIC DNA]</scope>
    <source>
        <strain evidence="2">ATCC 14581 / DSM 32 / JCM 2506 / NBRC 15308 / NCIMB 9376 / NCTC 10342 / NRRL B-14308 / VKM B-512</strain>
        <plasmid evidence="1 2">pBMV_2</plasmid>
    </source>
</reference>
<dbReference type="Proteomes" id="UP000031829">
    <property type="component" value="Plasmid pBMV_2"/>
</dbReference>
<dbReference type="GeneID" id="93645974"/>
<keyword evidence="1" id="KW-0614">Plasmid</keyword>
<evidence type="ECO:0000313" key="2">
    <source>
        <dbReference type="Proteomes" id="UP000031829"/>
    </source>
</evidence>
<dbReference type="HOGENOM" id="CLU_148055_0_0_9"/>
<protein>
    <submittedName>
        <fullName evidence="1">Putative membrane protein</fullName>
    </submittedName>
</protein>